<evidence type="ECO:0000256" key="5">
    <source>
        <dbReference type="ARBA" id="ARBA00022801"/>
    </source>
</evidence>
<accession>A0A6C0JQM8</accession>
<dbReference type="CDD" id="cd04280">
    <property type="entry name" value="ZnMc_astacin_like"/>
    <property type="match status" value="1"/>
</dbReference>
<keyword evidence="9" id="KW-1015">Disulfide bond</keyword>
<dbReference type="PANTHER" id="PTHR10127:SF780">
    <property type="entry name" value="METALLOENDOPEPTIDASE"/>
    <property type="match status" value="1"/>
</dbReference>
<dbReference type="Pfam" id="PF01549">
    <property type="entry name" value="ShK"/>
    <property type="match status" value="2"/>
</dbReference>
<dbReference type="InterPro" id="IPR024079">
    <property type="entry name" value="MetalloPept_cat_dom_sf"/>
</dbReference>
<evidence type="ECO:0000259" key="12">
    <source>
        <dbReference type="PROSITE" id="PS51864"/>
    </source>
</evidence>
<keyword evidence="4" id="KW-0732">Signal</keyword>
<dbReference type="SUPFAM" id="SSF55486">
    <property type="entry name" value="Metalloproteases ('zincins'), catalytic domain"/>
    <property type="match status" value="1"/>
</dbReference>
<dbReference type="InterPro" id="IPR001506">
    <property type="entry name" value="Peptidase_M12A"/>
</dbReference>
<evidence type="ECO:0000256" key="1">
    <source>
        <dbReference type="ARBA" id="ARBA00002657"/>
    </source>
</evidence>
<keyword evidence="6" id="KW-0862">Zinc</keyword>
<dbReference type="PANTHER" id="PTHR10127">
    <property type="entry name" value="DISCOIDIN, CUB, EGF, LAMININ , AND ZINC METALLOPROTEASE DOMAIN CONTAINING"/>
    <property type="match status" value="1"/>
</dbReference>
<dbReference type="GO" id="GO:0006508">
    <property type="term" value="P:proteolysis"/>
    <property type="evidence" value="ECO:0007669"/>
    <property type="project" value="UniProtKB-KW"/>
</dbReference>
<dbReference type="SMART" id="SM00235">
    <property type="entry name" value="ZnMc"/>
    <property type="match status" value="1"/>
</dbReference>
<dbReference type="InterPro" id="IPR003582">
    <property type="entry name" value="ShKT_dom"/>
</dbReference>
<comment type="function">
    <text evidence="1">Metalloprotease.</text>
</comment>
<evidence type="ECO:0000256" key="2">
    <source>
        <dbReference type="ARBA" id="ARBA00022670"/>
    </source>
</evidence>
<keyword evidence="10" id="KW-0325">Glycoprotein</keyword>
<dbReference type="EMBL" id="MN740685">
    <property type="protein sequence ID" value="QHU07693.1"/>
    <property type="molecule type" value="Genomic_DNA"/>
</dbReference>
<dbReference type="InterPro" id="IPR034035">
    <property type="entry name" value="Astacin-like_dom"/>
</dbReference>
<dbReference type="PRINTS" id="PR00480">
    <property type="entry name" value="ASTACIN"/>
</dbReference>
<dbReference type="PROSITE" id="PS51864">
    <property type="entry name" value="ASTACIN"/>
    <property type="match status" value="1"/>
</dbReference>
<keyword evidence="3" id="KW-0479">Metal-binding</keyword>
<evidence type="ECO:0000256" key="3">
    <source>
        <dbReference type="ARBA" id="ARBA00022723"/>
    </source>
</evidence>
<evidence type="ECO:0000256" key="6">
    <source>
        <dbReference type="ARBA" id="ARBA00022833"/>
    </source>
</evidence>
<proteinExistence type="predicted"/>
<dbReference type="Gene3D" id="3.40.390.10">
    <property type="entry name" value="Collagenase (Catalytic Domain)"/>
    <property type="match status" value="1"/>
</dbReference>
<organism evidence="13">
    <name type="scientific">viral metagenome</name>
    <dbReference type="NCBI Taxonomy" id="1070528"/>
    <lineage>
        <taxon>unclassified sequences</taxon>
        <taxon>metagenomes</taxon>
        <taxon>organismal metagenomes</taxon>
    </lineage>
</organism>
<dbReference type="FunFam" id="3.40.390.10:FF:000015">
    <property type="entry name" value="Meprin A subunit"/>
    <property type="match status" value="1"/>
</dbReference>
<reference evidence="13" key="1">
    <citation type="journal article" date="2020" name="Nature">
        <title>Giant virus diversity and host interactions through global metagenomics.</title>
        <authorList>
            <person name="Schulz F."/>
            <person name="Roux S."/>
            <person name="Paez-Espino D."/>
            <person name="Jungbluth S."/>
            <person name="Walsh D.A."/>
            <person name="Denef V.J."/>
            <person name="McMahon K.D."/>
            <person name="Konstantinidis K.T."/>
            <person name="Eloe-Fadrosh E.A."/>
            <person name="Kyrpides N.C."/>
            <person name="Woyke T."/>
        </authorList>
    </citation>
    <scope>NUCLEOTIDE SEQUENCE</scope>
    <source>
        <strain evidence="13">GVMAG-S-1041349-163</strain>
    </source>
</reference>
<keyword evidence="8" id="KW-0865">Zymogen</keyword>
<dbReference type="SMART" id="SM00254">
    <property type="entry name" value="ShKT"/>
    <property type="match status" value="2"/>
</dbReference>
<keyword evidence="2" id="KW-0645">Protease</keyword>
<keyword evidence="7" id="KW-0482">Metalloprotease</keyword>
<evidence type="ECO:0000256" key="10">
    <source>
        <dbReference type="ARBA" id="ARBA00023180"/>
    </source>
</evidence>
<evidence type="ECO:0000256" key="9">
    <source>
        <dbReference type="ARBA" id="ARBA00023157"/>
    </source>
</evidence>
<feature type="domain" description="Peptidase M12A" evidence="12">
    <location>
        <begin position="66"/>
        <end position="260"/>
    </location>
</feature>
<keyword evidence="5" id="KW-0378">Hydrolase</keyword>
<evidence type="ECO:0000256" key="4">
    <source>
        <dbReference type="ARBA" id="ARBA00022729"/>
    </source>
</evidence>
<feature type="domain" description="ShKT" evidence="11">
    <location>
        <begin position="329"/>
        <end position="366"/>
    </location>
</feature>
<dbReference type="AlphaFoldDB" id="A0A6C0JQM8"/>
<dbReference type="GO" id="GO:0008270">
    <property type="term" value="F:zinc ion binding"/>
    <property type="evidence" value="ECO:0007669"/>
    <property type="project" value="InterPro"/>
</dbReference>
<dbReference type="GO" id="GO:0004222">
    <property type="term" value="F:metalloendopeptidase activity"/>
    <property type="evidence" value="ECO:0007669"/>
    <property type="project" value="InterPro"/>
</dbReference>
<evidence type="ECO:0008006" key="14">
    <source>
        <dbReference type="Google" id="ProtNLM"/>
    </source>
</evidence>
<dbReference type="InterPro" id="IPR006026">
    <property type="entry name" value="Peptidase_Metallo"/>
</dbReference>
<evidence type="ECO:0000313" key="13">
    <source>
        <dbReference type="EMBL" id="QHU07693.1"/>
    </source>
</evidence>
<evidence type="ECO:0000256" key="7">
    <source>
        <dbReference type="ARBA" id="ARBA00023049"/>
    </source>
</evidence>
<evidence type="ECO:0000259" key="11">
    <source>
        <dbReference type="PROSITE" id="PS51670"/>
    </source>
</evidence>
<evidence type="ECO:0000256" key="8">
    <source>
        <dbReference type="ARBA" id="ARBA00023145"/>
    </source>
</evidence>
<dbReference type="Pfam" id="PF01400">
    <property type="entry name" value="Astacin"/>
    <property type="match status" value="1"/>
</dbReference>
<dbReference type="PROSITE" id="PS51670">
    <property type="entry name" value="SHKT"/>
    <property type="match status" value="2"/>
</dbReference>
<name>A0A6C0JQM8_9ZZZZ</name>
<protein>
    <recommendedName>
        <fullName evidence="14">Metalloendopeptidase</fullName>
    </recommendedName>
</protein>
<sequence length="366" mass="41941">MFLLLVFLTITSAFPVIKNDIGYFEELIDGTIIFEGDMMLPKNVSVPNFVSSFQKTYKESEIQEKNAVRNKKRLWPNGVVFYNINETFSGEEIETINDAFKQIENQTCIKFVERTYEKDYIEIFKGYGCYSYVGFLGGEQGISIGDGCIFKGTILHELMHVLGFYHEQSRTDRDEYVKIIWDNIIKGQEVNFKSYTQTDIDHMGQPYDYKSIMHYTRYAFSKNDGESIHPYVNVELVHSSLKFKLSDIDAKKINILYNCDNTDNKDKNGNKCVIAPVISTTIAPDSKLCKDKLVNCKSWASAGQCDNGLFMILACPNSCKTKCIESNECKDYHTNCNDWITDGKKMKPELCTEYLNIVCPLSCKNC</sequence>
<feature type="domain" description="ShKT" evidence="11">
    <location>
        <begin position="289"/>
        <end position="323"/>
    </location>
</feature>